<evidence type="ECO:0000256" key="2">
    <source>
        <dbReference type="ARBA" id="ARBA00022516"/>
    </source>
</evidence>
<dbReference type="GO" id="GO:0046474">
    <property type="term" value="P:glycerophospholipid biosynthetic process"/>
    <property type="evidence" value="ECO:0007669"/>
    <property type="project" value="UniProtKB-UniRule"/>
</dbReference>
<dbReference type="PANTHER" id="PTHR40029:SF2">
    <property type="entry name" value="HEPTAPRENYLGLYCERYL PHOSPHATE SYNTHASE"/>
    <property type="match status" value="1"/>
</dbReference>
<dbReference type="Gene3D" id="3.20.20.390">
    <property type="entry name" value="FMN-linked oxidoreductases"/>
    <property type="match status" value="1"/>
</dbReference>
<comment type="caution">
    <text evidence="10">Lacks conserved residue(s) required for the propagation of feature annotation.</text>
</comment>
<dbReference type="CDD" id="cd02812">
    <property type="entry name" value="PcrB_like"/>
    <property type="match status" value="1"/>
</dbReference>
<dbReference type="GO" id="GO:0120536">
    <property type="term" value="F:heptaprenylglyceryl phosphate synthase activity"/>
    <property type="evidence" value="ECO:0007669"/>
    <property type="project" value="UniProtKB-ARBA"/>
</dbReference>
<dbReference type="InterPro" id="IPR026438">
    <property type="entry name" value="GGGP_synthase_archaea"/>
</dbReference>
<keyword evidence="3 10" id="KW-0808">Transferase</keyword>
<evidence type="ECO:0000256" key="10">
    <source>
        <dbReference type="HAMAP-Rule" id="MF_00112"/>
    </source>
</evidence>
<dbReference type="InterPro" id="IPR039074">
    <property type="entry name" value="GGGP/HepGP_synthase_I"/>
</dbReference>
<evidence type="ECO:0000256" key="3">
    <source>
        <dbReference type="ARBA" id="ARBA00022679"/>
    </source>
</evidence>
<accession>A0A8J7W911</accession>
<feature type="binding site" evidence="10">
    <location>
        <begin position="157"/>
        <end position="162"/>
    </location>
    <ligand>
        <name>sn-glycerol 1-phosphate</name>
        <dbReference type="ChEBI" id="CHEBI:57685"/>
    </ligand>
</feature>
<name>A0A8J7W911_9EURY</name>
<evidence type="ECO:0000256" key="4">
    <source>
        <dbReference type="ARBA" id="ARBA00022723"/>
    </source>
</evidence>
<comment type="subcellular location">
    <subcellularLocation>
        <location evidence="10">Cytoplasm</location>
    </subcellularLocation>
</comment>
<organism evidence="11 12">
    <name type="scientific">Methanocalculus chunghsingensis</name>
    <dbReference type="NCBI Taxonomy" id="156457"/>
    <lineage>
        <taxon>Archaea</taxon>
        <taxon>Methanobacteriati</taxon>
        <taxon>Methanobacteriota</taxon>
        <taxon>Stenosarchaea group</taxon>
        <taxon>Methanomicrobia</taxon>
        <taxon>Methanomicrobiales</taxon>
        <taxon>Methanocalculaceae</taxon>
        <taxon>Methanocalculus</taxon>
    </lineage>
</organism>
<keyword evidence="1 10" id="KW-0963">Cytoplasm</keyword>
<dbReference type="OrthoDB" id="49758at2157"/>
<dbReference type="GO" id="GO:0000287">
    <property type="term" value="F:magnesium ion binding"/>
    <property type="evidence" value="ECO:0007669"/>
    <property type="project" value="UniProtKB-UniRule"/>
</dbReference>
<comment type="pathway">
    <text evidence="10">Membrane lipid metabolism; glycerophospholipid metabolism.</text>
</comment>
<dbReference type="InterPro" id="IPR038597">
    <property type="entry name" value="GGGP/HepGP_synthase_sf"/>
</dbReference>
<dbReference type="RefSeq" id="WP_211530044.1">
    <property type="nucleotide sequence ID" value="NZ_JWHL01000002.1"/>
</dbReference>
<dbReference type="GO" id="GO:0005737">
    <property type="term" value="C:cytoplasm"/>
    <property type="evidence" value="ECO:0007669"/>
    <property type="project" value="UniProtKB-SubCell"/>
</dbReference>
<dbReference type="NCBIfam" id="TIGR04146">
    <property type="entry name" value="GGGPS_Afulg"/>
    <property type="match status" value="1"/>
</dbReference>
<evidence type="ECO:0000256" key="8">
    <source>
        <dbReference type="ARBA" id="ARBA00023264"/>
    </source>
</evidence>
<feature type="binding site" evidence="10">
    <location>
        <position position="13"/>
    </location>
    <ligand>
        <name>Mg(2+)</name>
        <dbReference type="ChEBI" id="CHEBI:18420"/>
    </ligand>
</feature>
<feature type="binding site" evidence="10">
    <location>
        <begin position="207"/>
        <end position="208"/>
    </location>
    <ligand>
        <name>sn-glycerol 1-phosphate</name>
        <dbReference type="ChEBI" id="CHEBI:57685"/>
    </ligand>
</feature>
<evidence type="ECO:0000313" key="11">
    <source>
        <dbReference type="EMBL" id="MBR1368433.1"/>
    </source>
</evidence>
<evidence type="ECO:0000256" key="6">
    <source>
        <dbReference type="ARBA" id="ARBA00023098"/>
    </source>
</evidence>
<gene>
    <name evidence="11" type="ORF">RJ53_02515</name>
</gene>
<reference evidence="11" key="1">
    <citation type="submission" date="2014-12" db="EMBL/GenBank/DDBJ databases">
        <authorList>
            <person name="Huang H.-H."/>
            <person name="Chen S.-C."/>
            <person name="Lai M.-C."/>
        </authorList>
    </citation>
    <scope>NUCLEOTIDE SEQUENCE</scope>
    <source>
        <strain evidence="11">K1F9705b</strain>
    </source>
</reference>
<dbReference type="AlphaFoldDB" id="A0A8J7W911"/>
<dbReference type="HAMAP" id="MF_00112">
    <property type="entry name" value="GGGP_HepGP_synthase"/>
    <property type="match status" value="1"/>
</dbReference>
<dbReference type="PANTHER" id="PTHR40029">
    <property type="match status" value="1"/>
</dbReference>
<evidence type="ECO:0000256" key="5">
    <source>
        <dbReference type="ARBA" id="ARBA00022842"/>
    </source>
</evidence>
<dbReference type="InterPro" id="IPR008205">
    <property type="entry name" value="GGGP_HepGP_synthase"/>
</dbReference>
<evidence type="ECO:0000256" key="1">
    <source>
        <dbReference type="ARBA" id="ARBA00022490"/>
    </source>
</evidence>
<keyword evidence="8 10" id="KW-1208">Phospholipid metabolism</keyword>
<protein>
    <recommendedName>
        <fullName evidence="10">Geranylgeranylglyceryl phosphate synthase</fullName>
        <shortName evidence="10">GGGP synthase</shortName>
        <shortName evidence="10">GGGPS</shortName>
        <ecNumber evidence="10">2.5.1.41</ecNumber>
    </recommendedName>
    <alternativeName>
        <fullName evidence="10">(S)-3-O-geranylgeranylglyceryl phosphate synthase</fullName>
    </alternativeName>
    <alternativeName>
        <fullName evidence="10">Phosphoglycerol geranylgeranyltransferase</fullName>
    </alternativeName>
</protein>
<keyword evidence="6 10" id="KW-0443">Lipid metabolism</keyword>
<dbReference type="GO" id="GO:0047294">
    <property type="term" value="F:phosphoglycerol geranylgeranyltransferase activity"/>
    <property type="evidence" value="ECO:0007669"/>
    <property type="project" value="UniProtKB-UniRule"/>
</dbReference>
<dbReference type="Pfam" id="PF01884">
    <property type="entry name" value="PcrB"/>
    <property type="match status" value="1"/>
</dbReference>
<comment type="catalytic activity">
    <reaction evidence="9 10">
        <text>sn-glycerol 1-phosphate + (2E,6E,10E)-geranylgeranyl diphosphate = sn-3-O-(geranylgeranyl)glycerol 1-phosphate + diphosphate</text>
        <dbReference type="Rhea" id="RHEA:23404"/>
        <dbReference type="ChEBI" id="CHEBI:33019"/>
        <dbReference type="ChEBI" id="CHEBI:57677"/>
        <dbReference type="ChEBI" id="CHEBI:57685"/>
        <dbReference type="ChEBI" id="CHEBI:58756"/>
        <dbReference type="EC" id="2.5.1.41"/>
    </reaction>
</comment>
<comment type="caution">
    <text evidence="11">The sequence shown here is derived from an EMBL/GenBank/DDBJ whole genome shotgun (WGS) entry which is preliminary data.</text>
</comment>
<dbReference type="EMBL" id="JWHL01000002">
    <property type="protein sequence ID" value="MBR1368433.1"/>
    <property type="molecule type" value="Genomic_DNA"/>
</dbReference>
<dbReference type="Proteomes" id="UP000730161">
    <property type="component" value="Unassembled WGS sequence"/>
</dbReference>
<feature type="binding site" evidence="10">
    <location>
        <position position="187"/>
    </location>
    <ligand>
        <name>sn-glycerol 1-phosphate</name>
        <dbReference type="ChEBI" id="CHEBI:57685"/>
    </ligand>
</feature>
<proteinExistence type="inferred from homology"/>
<dbReference type="NCBIfam" id="NF003199">
    <property type="entry name" value="PRK04169.1-3"/>
    <property type="match status" value="1"/>
</dbReference>
<evidence type="ECO:0000256" key="9">
    <source>
        <dbReference type="ARBA" id="ARBA00047288"/>
    </source>
</evidence>
<dbReference type="SUPFAM" id="SSF51395">
    <property type="entry name" value="FMN-linked oxidoreductases"/>
    <property type="match status" value="1"/>
</dbReference>
<comment type="similarity">
    <text evidence="10">Belongs to the GGGP/HepGP synthase family. Group I subfamily.</text>
</comment>
<keyword evidence="12" id="KW-1185">Reference proteome</keyword>
<keyword evidence="4 10" id="KW-0479">Metal-binding</keyword>
<dbReference type="NCBIfam" id="TIGR01768">
    <property type="entry name" value="GGGP-family"/>
    <property type="match status" value="1"/>
</dbReference>
<keyword evidence="2 10" id="KW-0444">Lipid biosynthesis</keyword>
<evidence type="ECO:0000313" key="12">
    <source>
        <dbReference type="Proteomes" id="UP000730161"/>
    </source>
</evidence>
<keyword evidence="5 10" id="KW-0460">Magnesium</keyword>
<feature type="binding site" evidence="10">
    <location>
        <position position="11"/>
    </location>
    <ligand>
        <name>sn-glycerol 1-phosphate</name>
        <dbReference type="ChEBI" id="CHEBI:57685"/>
    </ligand>
</feature>
<evidence type="ECO:0000256" key="7">
    <source>
        <dbReference type="ARBA" id="ARBA00023209"/>
    </source>
</evidence>
<dbReference type="EC" id="2.5.1.41" evidence="10"/>
<comment type="cofactor">
    <cofactor evidence="10">
        <name>Mg(2+)</name>
        <dbReference type="ChEBI" id="CHEBI:18420"/>
    </cofactor>
</comment>
<keyword evidence="7 10" id="KW-0594">Phospholipid biosynthesis</keyword>
<comment type="function">
    <text evidence="10">Prenyltransferase that catalyzes the transfer of the geranylgeranyl moiety of geranylgeranyl diphosphate (GGPP) to the C3 hydroxyl of sn-glycerol-1-phosphate (G1P). This reaction is the first ether-bond-formation step in the biosynthesis of archaeal membrane lipids.</text>
</comment>
<feature type="binding site" evidence="10">
    <location>
        <position position="39"/>
    </location>
    <ligand>
        <name>Mg(2+)</name>
        <dbReference type="ChEBI" id="CHEBI:18420"/>
    </ligand>
</feature>
<sequence>MSWKDWVHITKLDPDRYLDKDAIEIVATSGTDALMLSGTLNVTPENQAELYDLVRDYDMPIVVEPADPCGARFEGIDLVFVPSVLNASHPLWIVGQHQRWVRNYSIDWERVVPEAYIVLNPASSVAKVTGSDCSLSAEAVSAYATVADRYFRFPVVYIEYSGTYGDPDVVKAVSENVSDARIFYGGGINNAERAAEMSAYADTIVVGNAVYEAGIEALKATVRAVR</sequence>
<dbReference type="UniPathway" id="UPA00940"/>